<dbReference type="Gene3D" id="2.30.40.10">
    <property type="entry name" value="Urease, subunit C, domain 1"/>
    <property type="match status" value="1"/>
</dbReference>
<dbReference type="InParanoid" id="A0A371RLI9"/>
<sequence length="396" mass="41921">MLDVKTGRYVENPAILITDGTIMEIGTQGALTAPANAEVIDLPGHTLLPGFIDMHTHLTGKATLHGYRRLGVSSGDKAVTAIVNGEKTLAAGFTTVRNLGSGGYEITSVRDAINRGEIDGPRIFAATVSLGGTGGHCSDNNLLPPEAEAVGEGVADGPWALRAKVRQNIKYGADLIKICSTGGVLSKGTIPGVQQMTEEEIRAVVEEAHMRGLKVASHSHGTEGIKAAIRGGVDTIEHSSFLDDEAIRLAKRHGTALSMDIYNTEYILGEGEKAGMLEESLAKERVVGGRQRESFTRAVEAGVTVVFGSDSAVYPHGDNPKQFSRMVRFGMTELQAIRAATITAAEVLGQGEWLGQITPGYAADIVAVTGDPLEDITALEGVDFVMRDGKVYKDAR</sequence>
<comment type="caution">
    <text evidence="2">The sequence shown here is derived from an EMBL/GenBank/DDBJ whole genome shotgun (WGS) entry which is preliminary data.</text>
</comment>
<feature type="domain" description="Amidohydrolase-related" evidence="1">
    <location>
        <begin position="46"/>
        <end position="391"/>
    </location>
</feature>
<dbReference type="SUPFAM" id="SSF51338">
    <property type="entry name" value="Composite domain of metallo-dependent hydrolases"/>
    <property type="match status" value="2"/>
</dbReference>
<reference evidence="2 3" key="1">
    <citation type="submission" date="2018-08" db="EMBL/GenBank/DDBJ databases">
        <title>Parvularcula sp. SM1705, isolated from surface water of the South Sea China.</title>
        <authorList>
            <person name="Sun L."/>
        </authorList>
    </citation>
    <scope>NUCLEOTIDE SEQUENCE [LARGE SCALE GENOMIC DNA]</scope>
    <source>
        <strain evidence="2 3">SM1705</strain>
    </source>
</reference>
<dbReference type="CDD" id="cd01299">
    <property type="entry name" value="Met_dep_hydrolase_A"/>
    <property type="match status" value="1"/>
</dbReference>
<dbReference type="InterPro" id="IPR032466">
    <property type="entry name" value="Metal_Hydrolase"/>
</dbReference>
<dbReference type="Pfam" id="PF01979">
    <property type="entry name" value="Amidohydro_1"/>
    <property type="match status" value="1"/>
</dbReference>
<name>A0A371RLI9_9PROT</name>
<gene>
    <name evidence="2" type="ORF">DX908_02055</name>
</gene>
<dbReference type="Proteomes" id="UP000264589">
    <property type="component" value="Unassembled WGS sequence"/>
</dbReference>
<evidence type="ECO:0000313" key="2">
    <source>
        <dbReference type="EMBL" id="RFB06317.1"/>
    </source>
</evidence>
<dbReference type="InterPro" id="IPR057744">
    <property type="entry name" value="OTAase-like"/>
</dbReference>
<dbReference type="EMBL" id="QUQO01000001">
    <property type="protein sequence ID" value="RFB06317.1"/>
    <property type="molecule type" value="Genomic_DNA"/>
</dbReference>
<accession>A0A371RLI9</accession>
<dbReference type="InterPro" id="IPR006680">
    <property type="entry name" value="Amidohydro-rel"/>
</dbReference>
<dbReference type="Gene3D" id="3.20.20.140">
    <property type="entry name" value="Metal-dependent hydrolases"/>
    <property type="match status" value="1"/>
</dbReference>
<dbReference type="AlphaFoldDB" id="A0A371RLI9"/>
<proteinExistence type="predicted"/>
<evidence type="ECO:0000259" key="1">
    <source>
        <dbReference type="Pfam" id="PF01979"/>
    </source>
</evidence>
<dbReference type="PANTHER" id="PTHR43135:SF3">
    <property type="entry name" value="ALPHA-D-RIBOSE 1-METHYLPHOSPHONATE 5-TRIPHOSPHATE DIPHOSPHATASE"/>
    <property type="match status" value="1"/>
</dbReference>
<dbReference type="SUPFAM" id="SSF51556">
    <property type="entry name" value="Metallo-dependent hydrolases"/>
    <property type="match status" value="1"/>
</dbReference>
<protein>
    <submittedName>
        <fullName evidence="2">Amidohydrolase family protein</fullName>
    </submittedName>
</protein>
<keyword evidence="3" id="KW-1185">Reference proteome</keyword>
<organism evidence="2 3">
    <name type="scientific">Parvularcula marina</name>
    <dbReference type="NCBI Taxonomy" id="2292771"/>
    <lineage>
        <taxon>Bacteria</taxon>
        <taxon>Pseudomonadati</taxon>
        <taxon>Pseudomonadota</taxon>
        <taxon>Alphaproteobacteria</taxon>
        <taxon>Parvularculales</taxon>
        <taxon>Parvularculaceae</taxon>
        <taxon>Parvularcula</taxon>
    </lineage>
</organism>
<dbReference type="PANTHER" id="PTHR43135">
    <property type="entry name" value="ALPHA-D-RIBOSE 1-METHYLPHOSPHONATE 5-TRIPHOSPHATE DIPHOSPHATASE"/>
    <property type="match status" value="1"/>
</dbReference>
<evidence type="ECO:0000313" key="3">
    <source>
        <dbReference type="Proteomes" id="UP000264589"/>
    </source>
</evidence>
<keyword evidence="2" id="KW-0378">Hydrolase</keyword>
<dbReference type="GO" id="GO:0016810">
    <property type="term" value="F:hydrolase activity, acting on carbon-nitrogen (but not peptide) bonds"/>
    <property type="evidence" value="ECO:0007669"/>
    <property type="project" value="InterPro"/>
</dbReference>
<dbReference type="InterPro" id="IPR011059">
    <property type="entry name" value="Metal-dep_hydrolase_composite"/>
</dbReference>
<dbReference type="InterPro" id="IPR051781">
    <property type="entry name" value="Metallo-dep_Hydrolase"/>
</dbReference>